<evidence type="ECO:0000313" key="3">
    <source>
        <dbReference type="Proteomes" id="UP001057142"/>
    </source>
</evidence>
<gene>
    <name evidence="1" type="ORF">M5J11_15075</name>
    <name evidence="2" type="ORF">PG365_09820</name>
</gene>
<accession>A0AAX3RU65</accession>
<sequence>MDKLFNGIFLEHLKEELGHDEMLPESGDWDPEIDAFGNWFVLKMLQLDNLEKLVVVHLVLEKCADVFHSFAKRNISESGEYIDAHAELDHGHSELGKELYDNLTEEQYVGMERLCEHSWHMLELLLNRVAVLTLQDIGAKGRLKEVAMD</sequence>
<organism evidence="2 4">
    <name type="scientific">Providencia vermicola</name>
    <dbReference type="NCBI Taxonomy" id="333965"/>
    <lineage>
        <taxon>Bacteria</taxon>
        <taxon>Pseudomonadati</taxon>
        <taxon>Pseudomonadota</taxon>
        <taxon>Gammaproteobacteria</taxon>
        <taxon>Enterobacterales</taxon>
        <taxon>Morganellaceae</taxon>
        <taxon>Providencia</taxon>
    </lineage>
</organism>
<evidence type="ECO:0000313" key="1">
    <source>
        <dbReference type="EMBL" id="USB36120.1"/>
    </source>
</evidence>
<reference evidence="2" key="2">
    <citation type="submission" date="2023-01" db="EMBL/GenBank/DDBJ databases">
        <title>The prevalence of carbapenem-resistant bacteria in aquaculture in China and the genetic diversity of carbapenem-resistant genes.</title>
        <authorList>
            <person name="Wen R."/>
        </authorList>
    </citation>
    <scope>NUCLEOTIDE SEQUENCE</scope>
    <source>
        <strain evidence="2">PVA41-chromosome</strain>
    </source>
</reference>
<protein>
    <recommendedName>
        <fullName evidence="5">Iron-containing redox enzyme family protein</fullName>
    </recommendedName>
</protein>
<name>A0AAX3RU65_9GAMM</name>
<evidence type="ECO:0008006" key="5">
    <source>
        <dbReference type="Google" id="ProtNLM"/>
    </source>
</evidence>
<evidence type="ECO:0000313" key="2">
    <source>
        <dbReference type="EMBL" id="WFC05048.1"/>
    </source>
</evidence>
<dbReference type="AlphaFoldDB" id="A0AAX3RU65"/>
<evidence type="ECO:0000313" key="4">
    <source>
        <dbReference type="Proteomes" id="UP001222403"/>
    </source>
</evidence>
<dbReference type="EMBL" id="CP097327">
    <property type="protein sequence ID" value="USB36120.1"/>
    <property type="molecule type" value="Genomic_DNA"/>
</dbReference>
<dbReference type="RefSeq" id="WP_251464130.1">
    <property type="nucleotide sequence ID" value="NZ_CP097327.1"/>
</dbReference>
<keyword evidence="3" id="KW-1185">Reference proteome</keyword>
<reference evidence="1" key="1">
    <citation type="journal article" date="2022" name="Front. Microbiol.">
        <title>Identification of a novel aminoglycoside O-nucleotidyltransferase AadA33 in Providencia vermicola.</title>
        <authorList>
            <person name="Feng C."/>
            <person name="Gao M."/>
            <person name="Jiang W."/>
            <person name="Shi W."/>
            <person name="Li A."/>
            <person name="Liu S."/>
            <person name="Zhang L."/>
            <person name="Zhang X."/>
            <person name="Li Q."/>
            <person name="Lin H."/>
            <person name="Lu J."/>
            <person name="Li K."/>
            <person name="Zhang H."/>
            <person name="Hu Y."/>
            <person name="Bao Q."/>
            <person name="Lin X."/>
        </authorList>
    </citation>
    <scope>NUCLEOTIDE SEQUENCE</scope>
    <source>
        <strain evidence="1">P13</strain>
    </source>
</reference>
<proteinExistence type="predicted"/>
<dbReference type="EMBL" id="CP116222">
    <property type="protein sequence ID" value="WFC05048.1"/>
    <property type="molecule type" value="Genomic_DNA"/>
</dbReference>
<dbReference type="Proteomes" id="UP001222403">
    <property type="component" value="Chromosome"/>
</dbReference>
<dbReference type="Proteomes" id="UP001057142">
    <property type="component" value="Chromosome"/>
</dbReference>